<dbReference type="PANTHER" id="PTHR45436">
    <property type="entry name" value="SENSOR HISTIDINE KINASE YKOH"/>
    <property type="match status" value="1"/>
</dbReference>
<evidence type="ECO:0000256" key="4">
    <source>
        <dbReference type="ARBA" id="ARBA00022553"/>
    </source>
</evidence>
<evidence type="ECO:0000313" key="14">
    <source>
        <dbReference type="EMBL" id="TYT23107.1"/>
    </source>
</evidence>
<reference evidence="14 15" key="1">
    <citation type="submission" date="2019-08" db="EMBL/GenBank/DDBJ databases">
        <title>Luteimonas viscosus sp. nov., isolated from soil of a sunflower field.</title>
        <authorList>
            <person name="Jianli Z."/>
            <person name="Ying Z."/>
        </authorList>
    </citation>
    <scope>NUCLEOTIDE SEQUENCE [LARGE SCALE GENOMIC DNA]</scope>
    <source>
        <strain evidence="14 15">XBU10</strain>
    </source>
</reference>
<organism evidence="14 15">
    <name type="scientific">Luteimonas viscosa</name>
    <dbReference type="NCBI Taxonomy" id="1132694"/>
    <lineage>
        <taxon>Bacteria</taxon>
        <taxon>Pseudomonadati</taxon>
        <taxon>Pseudomonadota</taxon>
        <taxon>Gammaproteobacteria</taxon>
        <taxon>Lysobacterales</taxon>
        <taxon>Lysobacteraceae</taxon>
        <taxon>Luteimonas</taxon>
    </lineage>
</organism>
<evidence type="ECO:0000256" key="10">
    <source>
        <dbReference type="ARBA" id="ARBA00023136"/>
    </source>
</evidence>
<dbReference type="InterPro" id="IPR003661">
    <property type="entry name" value="HisK_dim/P_dom"/>
</dbReference>
<dbReference type="Gene3D" id="3.30.565.10">
    <property type="entry name" value="Histidine kinase-like ATPase, C-terminal domain"/>
    <property type="match status" value="1"/>
</dbReference>
<comment type="caution">
    <text evidence="14">The sequence shown here is derived from an EMBL/GenBank/DDBJ whole genome shotgun (WGS) entry which is preliminary data.</text>
</comment>
<protein>
    <recommendedName>
        <fullName evidence="3">histidine kinase</fullName>
        <ecNumber evidence="3">2.7.13.3</ecNumber>
    </recommendedName>
</protein>
<dbReference type="SUPFAM" id="SSF55874">
    <property type="entry name" value="ATPase domain of HSP90 chaperone/DNA topoisomerase II/histidine kinase"/>
    <property type="match status" value="1"/>
</dbReference>
<dbReference type="PROSITE" id="PS50109">
    <property type="entry name" value="HIS_KIN"/>
    <property type="match status" value="1"/>
</dbReference>
<keyword evidence="10 11" id="KW-0472">Membrane</keyword>
<keyword evidence="15" id="KW-1185">Reference proteome</keyword>
<evidence type="ECO:0000256" key="8">
    <source>
        <dbReference type="ARBA" id="ARBA00022989"/>
    </source>
</evidence>
<dbReference type="InterPro" id="IPR036890">
    <property type="entry name" value="HATPase_C_sf"/>
</dbReference>
<evidence type="ECO:0000256" key="1">
    <source>
        <dbReference type="ARBA" id="ARBA00000085"/>
    </source>
</evidence>
<evidence type="ECO:0000313" key="15">
    <source>
        <dbReference type="Proteomes" id="UP000324973"/>
    </source>
</evidence>
<dbReference type="PROSITE" id="PS50885">
    <property type="entry name" value="HAMP"/>
    <property type="match status" value="1"/>
</dbReference>
<dbReference type="EMBL" id="VTFT01000003">
    <property type="protein sequence ID" value="TYT23107.1"/>
    <property type="molecule type" value="Genomic_DNA"/>
</dbReference>
<evidence type="ECO:0000256" key="2">
    <source>
        <dbReference type="ARBA" id="ARBA00004370"/>
    </source>
</evidence>
<dbReference type="SMART" id="SM00388">
    <property type="entry name" value="HisKA"/>
    <property type="match status" value="1"/>
</dbReference>
<keyword evidence="8 11" id="KW-1133">Transmembrane helix</keyword>
<comment type="catalytic activity">
    <reaction evidence="1">
        <text>ATP + protein L-histidine = ADP + protein N-phospho-L-histidine.</text>
        <dbReference type="EC" id="2.7.13.3"/>
    </reaction>
</comment>
<dbReference type="InterPro" id="IPR004358">
    <property type="entry name" value="Sig_transdc_His_kin-like_C"/>
</dbReference>
<evidence type="ECO:0000256" key="6">
    <source>
        <dbReference type="ARBA" id="ARBA00022692"/>
    </source>
</evidence>
<dbReference type="SUPFAM" id="SSF47384">
    <property type="entry name" value="Homodimeric domain of signal transducing histidine kinase"/>
    <property type="match status" value="1"/>
</dbReference>
<dbReference type="Proteomes" id="UP000324973">
    <property type="component" value="Unassembled WGS sequence"/>
</dbReference>
<dbReference type="Gene3D" id="1.10.287.130">
    <property type="match status" value="1"/>
</dbReference>
<evidence type="ECO:0000256" key="9">
    <source>
        <dbReference type="ARBA" id="ARBA00023012"/>
    </source>
</evidence>
<dbReference type="Pfam" id="PF02518">
    <property type="entry name" value="HATPase_c"/>
    <property type="match status" value="1"/>
</dbReference>
<dbReference type="RefSeq" id="WP_149104814.1">
    <property type="nucleotide sequence ID" value="NZ_VTFT01000003.1"/>
</dbReference>
<dbReference type="PRINTS" id="PR00344">
    <property type="entry name" value="BCTRLSENSOR"/>
</dbReference>
<feature type="domain" description="Histidine kinase" evidence="12">
    <location>
        <begin position="222"/>
        <end position="428"/>
    </location>
</feature>
<dbReference type="InterPro" id="IPR050428">
    <property type="entry name" value="TCS_sensor_his_kinase"/>
</dbReference>
<feature type="transmembrane region" description="Helical" evidence="11">
    <location>
        <begin position="12"/>
        <end position="34"/>
    </location>
</feature>
<dbReference type="InterPro" id="IPR036097">
    <property type="entry name" value="HisK_dim/P_sf"/>
</dbReference>
<keyword evidence="7 14" id="KW-0418">Kinase</keyword>
<dbReference type="InterPro" id="IPR003660">
    <property type="entry name" value="HAMP_dom"/>
</dbReference>
<dbReference type="EC" id="2.7.13.3" evidence="3"/>
<dbReference type="SMART" id="SM00387">
    <property type="entry name" value="HATPase_c"/>
    <property type="match status" value="1"/>
</dbReference>
<evidence type="ECO:0000256" key="11">
    <source>
        <dbReference type="SAM" id="Phobius"/>
    </source>
</evidence>
<evidence type="ECO:0000256" key="5">
    <source>
        <dbReference type="ARBA" id="ARBA00022679"/>
    </source>
</evidence>
<sequence length="430" mass="46693">MPQGLPSKIRYAFVTQGLLAVLAVVFGVSVITLITRDALIDQRLDVEAAAFWERRAGLRPPAQLPATDTIRGYFQANGAAATGIPPDLLAMREGVNYLYRQQRAVLVQRQPAGVLYLVVRTGNVDRIMWSAAGGMILLGLLAVLVITGLTYRKSRSIVLPVNRLAEEVARWDPLQGEMTAPLALSAVSNDQSREVRALSAALHGLAGRVAEFVQRERDFTRDASHELRTPLTVIRVASDMLLSDPALPNYGRRSLERIQRAGRDMEAVIDAFLILAREGGVAPVSEEFDVRDAVLDEVEKARSLLVGKPVDLRVSGDASPRLFAPPAVLGVVVRNLLRNACNFTEHGAIDVLIGADAIVIRDTGIGMSAETLRHAFEPFYRADAFNPMGKGFGLTIASRLARRFGWRLELASVPDAGTTATIRFTPATAA</sequence>
<dbReference type="CDD" id="cd00082">
    <property type="entry name" value="HisKA"/>
    <property type="match status" value="1"/>
</dbReference>
<dbReference type="AlphaFoldDB" id="A0A5D4XEW8"/>
<proteinExistence type="predicted"/>
<dbReference type="PANTHER" id="PTHR45436:SF16">
    <property type="entry name" value="HISTIDINE KINASE"/>
    <property type="match status" value="1"/>
</dbReference>
<dbReference type="InterPro" id="IPR005467">
    <property type="entry name" value="His_kinase_dom"/>
</dbReference>
<accession>A0A5D4XEW8</accession>
<keyword evidence="9" id="KW-0902">Two-component regulatory system</keyword>
<dbReference type="Pfam" id="PF00512">
    <property type="entry name" value="HisKA"/>
    <property type="match status" value="1"/>
</dbReference>
<dbReference type="GO" id="GO:0005886">
    <property type="term" value="C:plasma membrane"/>
    <property type="evidence" value="ECO:0007669"/>
    <property type="project" value="TreeGrafter"/>
</dbReference>
<evidence type="ECO:0000259" key="12">
    <source>
        <dbReference type="PROSITE" id="PS50109"/>
    </source>
</evidence>
<name>A0A5D4XEW8_9GAMM</name>
<feature type="transmembrane region" description="Helical" evidence="11">
    <location>
        <begin position="127"/>
        <end position="151"/>
    </location>
</feature>
<evidence type="ECO:0000259" key="13">
    <source>
        <dbReference type="PROSITE" id="PS50885"/>
    </source>
</evidence>
<keyword evidence="5" id="KW-0808">Transferase</keyword>
<dbReference type="GO" id="GO:0000155">
    <property type="term" value="F:phosphorelay sensor kinase activity"/>
    <property type="evidence" value="ECO:0007669"/>
    <property type="project" value="InterPro"/>
</dbReference>
<keyword evidence="6 11" id="KW-0812">Transmembrane</keyword>
<evidence type="ECO:0000256" key="7">
    <source>
        <dbReference type="ARBA" id="ARBA00022777"/>
    </source>
</evidence>
<dbReference type="InterPro" id="IPR003594">
    <property type="entry name" value="HATPase_dom"/>
</dbReference>
<keyword evidence="4" id="KW-0597">Phosphoprotein</keyword>
<feature type="domain" description="HAMP" evidence="13">
    <location>
        <begin position="155"/>
        <end position="214"/>
    </location>
</feature>
<gene>
    <name evidence="14" type="ORF">FZO89_17855</name>
</gene>
<comment type="subcellular location">
    <subcellularLocation>
        <location evidence="2">Membrane</location>
    </subcellularLocation>
</comment>
<evidence type="ECO:0000256" key="3">
    <source>
        <dbReference type="ARBA" id="ARBA00012438"/>
    </source>
</evidence>
<dbReference type="OrthoDB" id="9121563at2"/>